<organism evidence="2 3">
    <name type="scientific">Candidatus Nomurabacteria bacterium GW2011_GWF2_40_12</name>
    <dbReference type="NCBI Taxonomy" id="1618776"/>
    <lineage>
        <taxon>Bacteria</taxon>
        <taxon>Candidatus Nomuraibacteriota</taxon>
    </lineage>
</organism>
<reference evidence="2 3" key="1">
    <citation type="journal article" date="2015" name="Nature">
        <title>rRNA introns, odd ribosomes, and small enigmatic genomes across a large radiation of phyla.</title>
        <authorList>
            <person name="Brown C.T."/>
            <person name="Hug L.A."/>
            <person name="Thomas B.C."/>
            <person name="Sharon I."/>
            <person name="Castelle C.J."/>
            <person name="Singh A."/>
            <person name="Wilkins M.J."/>
            <person name="Williams K.H."/>
            <person name="Banfield J.F."/>
        </authorList>
    </citation>
    <scope>NUCLEOTIDE SEQUENCE [LARGE SCALE GENOMIC DNA]</scope>
</reference>
<protein>
    <recommendedName>
        <fullName evidence="4">F0F1-ATPase subunit</fullName>
    </recommendedName>
</protein>
<keyword evidence="1" id="KW-1133">Transmembrane helix</keyword>
<keyword evidence="1" id="KW-0472">Membrane</keyword>
<dbReference type="InterPro" id="IPR032820">
    <property type="entry name" value="ATPase_put"/>
</dbReference>
<proteinExistence type="predicted"/>
<keyword evidence="1" id="KW-0812">Transmembrane</keyword>
<evidence type="ECO:0000313" key="2">
    <source>
        <dbReference type="EMBL" id="KKR43905.1"/>
    </source>
</evidence>
<dbReference type="Pfam" id="PF09527">
    <property type="entry name" value="ATPase_gene1"/>
    <property type="match status" value="1"/>
</dbReference>
<gene>
    <name evidence="2" type="ORF">UT78_C0001G0091</name>
</gene>
<comment type="caution">
    <text evidence="2">The sequence shown here is derived from an EMBL/GenBank/DDBJ whole genome shotgun (WGS) entry which is preliminary data.</text>
</comment>
<accession>A0A0G0TA03</accession>
<name>A0A0G0TA03_9BACT</name>
<sequence>MENEKQNLNKNPLQEWGKGPWWKPAFEIFSEISTWIAVPIILAVIGGKALDAHYNTKPWFFIGCVVLSFMISSVGLVRSMKKYADKIKNEEKEKEKEKEK</sequence>
<dbReference type="EMBL" id="LBYC01000001">
    <property type="protein sequence ID" value="KKR43905.1"/>
    <property type="molecule type" value="Genomic_DNA"/>
</dbReference>
<dbReference type="AlphaFoldDB" id="A0A0G0TA03"/>
<feature type="transmembrane region" description="Helical" evidence="1">
    <location>
        <begin position="59"/>
        <end position="77"/>
    </location>
</feature>
<evidence type="ECO:0000313" key="3">
    <source>
        <dbReference type="Proteomes" id="UP000034301"/>
    </source>
</evidence>
<evidence type="ECO:0008006" key="4">
    <source>
        <dbReference type="Google" id="ProtNLM"/>
    </source>
</evidence>
<evidence type="ECO:0000256" key="1">
    <source>
        <dbReference type="SAM" id="Phobius"/>
    </source>
</evidence>
<dbReference type="Proteomes" id="UP000034301">
    <property type="component" value="Unassembled WGS sequence"/>
</dbReference>
<feature type="transmembrane region" description="Helical" evidence="1">
    <location>
        <begin position="28"/>
        <end position="47"/>
    </location>
</feature>